<keyword evidence="3 5" id="KW-0269">Exonuclease</keyword>
<dbReference type="PANTHER" id="PTHR30231">
    <property type="entry name" value="DNA POLYMERASE III SUBUNIT EPSILON"/>
    <property type="match status" value="1"/>
</dbReference>
<dbReference type="InterPro" id="IPR013520">
    <property type="entry name" value="Ribonucl_H"/>
</dbReference>
<dbReference type="SUPFAM" id="SSF53098">
    <property type="entry name" value="Ribonuclease H-like"/>
    <property type="match status" value="1"/>
</dbReference>
<organism evidence="5 6">
    <name type="scientific">Brevibacillus borstelensis AK1</name>
    <dbReference type="NCBI Taxonomy" id="1300222"/>
    <lineage>
        <taxon>Bacteria</taxon>
        <taxon>Bacillati</taxon>
        <taxon>Bacillota</taxon>
        <taxon>Bacilli</taxon>
        <taxon>Bacillales</taxon>
        <taxon>Paenibacillaceae</taxon>
        <taxon>Brevibacillus</taxon>
    </lineage>
</organism>
<dbReference type="GO" id="GO:0005829">
    <property type="term" value="C:cytosol"/>
    <property type="evidence" value="ECO:0007669"/>
    <property type="project" value="TreeGrafter"/>
</dbReference>
<dbReference type="EMBL" id="APBN01000001">
    <property type="protein sequence ID" value="EMT54752.1"/>
    <property type="molecule type" value="Genomic_DNA"/>
</dbReference>
<accession>M8DMP6</accession>
<evidence type="ECO:0000256" key="1">
    <source>
        <dbReference type="ARBA" id="ARBA00022722"/>
    </source>
</evidence>
<dbReference type="RefSeq" id="WP_003386566.1">
    <property type="nucleotide sequence ID" value="NZ_APBN01000001.1"/>
</dbReference>
<dbReference type="PATRIC" id="fig|1300222.3.peg.846"/>
<comment type="caution">
    <text evidence="5">The sequence shown here is derived from an EMBL/GenBank/DDBJ whole genome shotgun (WGS) entry which is preliminary data.</text>
</comment>
<feature type="domain" description="Exonuclease" evidence="4">
    <location>
        <begin position="4"/>
        <end position="166"/>
    </location>
</feature>
<evidence type="ECO:0000313" key="6">
    <source>
        <dbReference type="Proteomes" id="UP000012081"/>
    </source>
</evidence>
<dbReference type="FunFam" id="3.30.420.10:FF:000045">
    <property type="entry name" value="3'-5' exonuclease DinG"/>
    <property type="match status" value="1"/>
</dbReference>
<name>M8DMP6_9BACL</name>
<evidence type="ECO:0000256" key="2">
    <source>
        <dbReference type="ARBA" id="ARBA00022801"/>
    </source>
</evidence>
<dbReference type="InterPro" id="IPR012337">
    <property type="entry name" value="RNaseH-like_sf"/>
</dbReference>
<evidence type="ECO:0000313" key="5">
    <source>
        <dbReference type="EMBL" id="EMT54752.1"/>
    </source>
</evidence>
<proteinExistence type="predicted"/>
<keyword evidence="6" id="KW-1185">Reference proteome</keyword>
<dbReference type="AlphaFoldDB" id="M8DMP6"/>
<dbReference type="PANTHER" id="PTHR30231:SF41">
    <property type="entry name" value="DNA POLYMERASE III SUBUNIT EPSILON"/>
    <property type="match status" value="1"/>
</dbReference>
<reference evidence="5 6" key="1">
    <citation type="submission" date="2013-03" db="EMBL/GenBank/DDBJ databases">
        <title>Assembly of a new bacterial strain Brevibacillus borstelensis AK1.</title>
        <authorList>
            <person name="Rajan I."/>
            <person name="PoliReddy D."/>
            <person name="Sugumar T."/>
            <person name="Rathinam K."/>
            <person name="Alqarawi S."/>
            <person name="Khalil A.B."/>
            <person name="Sivakumar N."/>
        </authorList>
    </citation>
    <scope>NUCLEOTIDE SEQUENCE [LARGE SCALE GENOMIC DNA]</scope>
    <source>
        <strain evidence="5 6">AK1</strain>
    </source>
</reference>
<protein>
    <submittedName>
        <fullName evidence="5">Exonuclease RNase T and DNA polymerase III</fullName>
    </submittedName>
</protein>
<keyword evidence="1" id="KW-0540">Nuclease</keyword>
<evidence type="ECO:0000256" key="3">
    <source>
        <dbReference type="ARBA" id="ARBA00022839"/>
    </source>
</evidence>
<dbReference type="Gene3D" id="3.30.420.10">
    <property type="entry name" value="Ribonuclease H-like superfamily/Ribonuclease H"/>
    <property type="match status" value="1"/>
</dbReference>
<dbReference type="CDD" id="cd06127">
    <property type="entry name" value="DEDDh"/>
    <property type="match status" value="1"/>
</dbReference>
<keyword evidence="2" id="KW-0378">Hydrolase</keyword>
<dbReference type="STRING" id="1300222.I532_04070"/>
<evidence type="ECO:0000259" key="4">
    <source>
        <dbReference type="SMART" id="SM00479"/>
    </source>
</evidence>
<gene>
    <name evidence="5" type="ORF">I532_04070</name>
</gene>
<dbReference type="InterPro" id="IPR036397">
    <property type="entry name" value="RNaseH_sf"/>
</dbReference>
<dbReference type="Pfam" id="PF00929">
    <property type="entry name" value="RNase_T"/>
    <property type="match status" value="1"/>
</dbReference>
<dbReference type="OrthoDB" id="9804290at2"/>
<dbReference type="SMART" id="SM00479">
    <property type="entry name" value="EXOIII"/>
    <property type="match status" value="1"/>
</dbReference>
<sequence length="201" mass="22423">MSEIYTFIDLETTGLDYEKEQIIEIAAVKTDLEREYGRFQTFVHLNAGRTLSEEITKLTGITTDDLIGGIHPHDMSVALDFFAGTESTFVAHNAPFDLAFLAGLETEPRRFVCTRALAKLVEPTESPSLKDVCARHGIDLTGHHRAMNDVLATIEVFRKLAPIAEARGIEYRNVVVDSPERPLTFVPYNAKVVEVPPHREG</sequence>
<dbReference type="GO" id="GO:0045004">
    <property type="term" value="P:DNA replication proofreading"/>
    <property type="evidence" value="ECO:0007669"/>
    <property type="project" value="TreeGrafter"/>
</dbReference>
<dbReference type="GO" id="GO:0008408">
    <property type="term" value="F:3'-5' exonuclease activity"/>
    <property type="evidence" value="ECO:0007669"/>
    <property type="project" value="TreeGrafter"/>
</dbReference>
<dbReference type="GO" id="GO:0003676">
    <property type="term" value="F:nucleic acid binding"/>
    <property type="evidence" value="ECO:0007669"/>
    <property type="project" value="InterPro"/>
</dbReference>
<dbReference type="Proteomes" id="UP000012081">
    <property type="component" value="Unassembled WGS sequence"/>
</dbReference>